<sequence length="197" mass="22468">MIATISSPSLSPTEYLDWEVKQEGRYEYEYGEVIEVTGGKLENNEIALNLIVLLRSHLRGRGCRILGGDAKLMTIPSNVYYFPDVVVSCDPLDRSASEFLQYPCLIAEVLSPATESRDRGIKLRNYLKIDSLQEYMPINSDSPSIEFYRRSDRAEIWEYLTINSSDLIVNDPEVQLTSIDLSLPLSLIYENVDFRKS</sequence>
<evidence type="ECO:0000313" key="3">
    <source>
        <dbReference type="Proteomes" id="UP000249467"/>
    </source>
</evidence>
<dbReference type="CDD" id="cd06260">
    <property type="entry name" value="DUF820-like"/>
    <property type="match status" value="1"/>
</dbReference>
<accession>A0A2W4W5Z7</accession>
<organism evidence="2 3">
    <name type="scientific">Pseudanabaena frigida</name>
    <dbReference type="NCBI Taxonomy" id="945775"/>
    <lineage>
        <taxon>Bacteria</taxon>
        <taxon>Bacillati</taxon>
        <taxon>Cyanobacteriota</taxon>
        <taxon>Cyanophyceae</taxon>
        <taxon>Pseudanabaenales</taxon>
        <taxon>Pseudanabaenaceae</taxon>
        <taxon>Pseudanabaena</taxon>
    </lineage>
</organism>
<reference evidence="2 3" key="1">
    <citation type="submission" date="2018-04" db="EMBL/GenBank/DDBJ databases">
        <authorList>
            <person name="Go L.Y."/>
            <person name="Mitchell J.A."/>
        </authorList>
    </citation>
    <scope>NUCLEOTIDE SEQUENCE [LARGE SCALE GENOMIC DNA]</scope>
    <source>
        <strain evidence="2">ULC066bin1</strain>
    </source>
</reference>
<dbReference type="PANTHER" id="PTHR36558:SF1">
    <property type="entry name" value="RESTRICTION ENDONUCLEASE DOMAIN-CONTAINING PROTEIN-RELATED"/>
    <property type="match status" value="1"/>
</dbReference>
<protein>
    <recommendedName>
        <fullName evidence="1">Putative restriction endonuclease domain-containing protein</fullName>
    </recommendedName>
</protein>
<dbReference type="InterPro" id="IPR008538">
    <property type="entry name" value="Uma2"/>
</dbReference>
<dbReference type="InterPro" id="IPR012296">
    <property type="entry name" value="Nuclease_put_TT1808"/>
</dbReference>
<dbReference type="Proteomes" id="UP000249467">
    <property type="component" value="Unassembled WGS sequence"/>
</dbReference>
<feature type="domain" description="Putative restriction endonuclease" evidence="1">
    <location>
        <begin position="13"/>
        <end position="165"/>
    </location>
</feature>
<evidence type="ECO:0000259" key="1">
    <source>
        <dbReference type="Pfam" id="PF05685"/>
    </source>
</evidence>
<gene>
    <name evidence="2" type="ORF">DCF19_11990</name>
</gene>
<dbReference type="Pfam" id="PF05685">
    <property type="entry name" value="Uma2"/>
    <property type="match status" value="1"/>
</dbReference>
<dbReference type="SUPFAM" id="SSF52980">
    <property type="entry name" value="Restriction endonuclease-like"/>
    <property type="match status" value="1"/>
</dbReference>
<dbReference type="EMBL" id="QBML01000014">
    <property type="protein sequence ID" value="PZO40604.1"/>
    <property type="molecule type" value="Genomic_DNA"/>
</dbReference>
<proteinExistence type="predicted"/>
<dbReference type="AlphaFoldDB" id="A0A2W4W5Z7"/>
<reference evidence="2 3" key="2">
    <citation type="submission" date="2018-06" db="EMBL/GenBank/DDBJ databases">
        <title>Metagenomic assembly of (sub)arctic Cyanobacteria and their associated microbiome from non-axenic cultures.</title>
        <authorList>
            <person name="Baurain D."/>
        </authorList>
    </citation>
    <scope>NUCLEOTIDE SEQUENCE [LARGE SCALE GENOMIC DNA]</scope>
    <source>
        <strain evidence="2">ULC066bin1</strain>
    </source>
</reference>
<dbReference type="PANTHER" id="PTHR36558">
    <property type="entry name" value="GLR1098 PROTEIN"/>
    <property type="match status" value="1"/>
</dbReference>
<name>A0A2W4W5Z7_9CYAN</name>
<dbReference type="InterPro" id="IPR011335">
    <property type="entry name" value="Restrct_endonuc-II-like"/>
</dbReference>
<evidence type="ECO:0000313" key="2">
    <source>
        <dbReference type="EMBL" id="PZO40604.1"/>
    </source>
</evidence>
<dbReference type="Gene3D" id="3.90.1570.10">
    <property type="entry name" value="tt1808, chain A"/>
    <property type="match status" value="1"/>
</dbReference>
<comment type="caution">
    <text evidence="2">The sequence shown here is derived from an EMBL/GenBank/DDBJ whole genome shotgun (WGS) entry which is preliminary data.</text>
</comment>